<dbReference type="Proteomes" id="UP000019140">
    <property type="component" value="Unassembled WGS sequence"/>
</dbReference>
<dbReference type="Pfam" id="PF02538">
    <property type="entry name" value="Hydantoinase_B"/>
    <property type="match status" value="1"/>
</dbReference>
<dbReference type="InterPro" id="IPR045079">
    <property type="entry name" value="Oxoprolinase-like"/>
</dbReference>
<proteinExistence type="predicted"/>
<dbReference type="GO" id="GO:0006749">
    <property type="term" value="P:glutathione metabolic process"/>
    <property type="evidence" value="ECO:0007669"/>
    <property type="project" value="TreeGrafter"/>
</dbReference>
<dbReference type="AlphaFoldDB" id="W4MCS3"/>
<accession>W4MCS3</accession>
<feature type="domain" description="Hydantoinase B/oxoprolinase" evidence="1">
    <location>
        <begin position="4"/>
        <end position="403"/>
    </location>
</feature>
<dbReference type="InterPro" id="IPR003692">
    <property type="entry name" value="Hydantoinase_B"/>
</dbReference>
<reference evidence="2 3" key="1">
    <citation type="journal article" date="2014" name="Nature">
        <title>An environmental bacterial taxon with a large and distinct metabolic repertoire.</title>
        <authorList>
            <person name="Wilson M.C."/>
            <person name="Mori T."/>
            <person name="Ruckert C."/>
            <person name="Uria A.R."/>
            <person name="Helf M.J."/>
            <person name="Takada K."/>
            <person name="Gernert C."/>
            <person name="Steffens U.A."/>
            <person name="Heycke N."/>
            <person name="Schmitt S."/>
            <person name="Rinke C."/>
            <person name="Helfrich E.J."/>
            <person name="Brachmann A.O."/>
            <person name="Gurgui C."/>
            <person name="Wakimoto T."/>
            <person name="Kracht M."/>
            <person name="Crusemann M."/>
            <person name="Hentschel U."/>
            <person name="Abe I."/>
            <person name="Matsunaga S."/>
            <person name="Kalinowski J."/>
            <person name="Takeyama H."/>
            <person name="Piel J."/>
        </authorList>
    </citation>
    <scope>NUCLEOTIDE SEQUENCE [LARGE SCALE GENOMIC DNA]</scope>
    <source>
        <strain evidence="3">TSY2</strain>
    </source>
</reference>
<dbReference type="GO" id="GO:0005829">
    <property type="term" value="C:cytosol"/>
    <property type="evidence" value="ECO:0007669"/>
    <property type="project" value="TreeGrafter"/>
</dbReference>
<evidence type="ECO:0000259" key="1">
    <source>
        <dbReference type="Pfam" id="PF02538"/>
    </source>
</evidence>
<dbReference type="PANTHER" id="PTHR11365:SF23">
    <property type="entry name" value="HYPOTHETICAL 5-OXOPROLINASE (EUROFUNG)-RELATED"/>
    <property type="match status" value="1"/>
</dbReference>
<name>W4MCS3_9BACT</name>
<comment type="caution">
    <text evidence="2">The sequence shown here is derived from an EMBL/GenBank/DDBJ whole genome shotgun (WGS) entry which is preliminary data.</text>
</comment>
<dbReference type="GO" id="GO:0017168">
    <property type="term" value="F:5-oxoprolinase (ATP-hydrolyzing) activity"/>
    <property type="evidence" value="ECO:0007669"/>
    <property type="project" value="TreeGrafter"/>
</dbReference>
<dbReference type="EMBL" id="AZHX01000324">
    <property type="protein sequence ID" value="ETX07995.1"/>
    <property type="molecule type" value="Genomic_DNA"/>
</dbReference>
<evidence type="ECO:0000313" key="3">
    <source>
        <dbReference type="Proteomes" id="UP000019140"/>
    </source>
</evidence>
<gene>
    <name evidence="2" type="ORF">ETSY2_07995</name>
</gene>
<feature type="non-terminal residue" evidence="2">
    <location>
        <position position="405"/>
    </location>
</feature>
<dbReference type="PANTHER" id="PTHR11365">
    <property type="entry name" value="5-OXOPROLINASE RELATED"/>
    <property type="match status" value="1"/>
</dbReference>
<keyword evidence="3" id="KW-1185">Reference proteome</keyword>
<protein>
    <recommendedName>
        <fullName evidence="1">Hydantoinase B/oxoprolinase domain-containing protein</fullName>
    </recommendedName>
</protein>
<organism evidence="2 3">
    <name type="scientific">Candidatus Entotheonella gemina</name>
    <dbReference type="NCBI Taxonomy" id="1429439"/>
    <lineage>
        <taxon>Bacteria</taxon>
        <taxon>Pseudomonadati</taxon>
        <taxon>Nitrospinota/Tectimicrobiota group</taxon>
        <taxon>Candidatus Tectimicrobiota</taxon>
        <taxon>Candidatus Entotheonellia</taxon>
        <taxon>Candidatus Entotheonellales</taxon>
        <taxon>Candidatus Entotheonellaceae</taxon>
        <taxon>Candidatus Entotheonella</taxon>
    </lineage>
</organism>
<sequence length="405" mass="42671">MTLDPITTEVVLNRLRETTAAMAHALFHSGYSPILRESQDGSAGLTAADGQVIMVGGGLQFHSLLYTQAVTSILERYPVDSMREGDSFISNDPYLAGNSHVPDMVVVTPIFVSGTVVAFGVSVAHKADVGGLVPGSPGAAAREIFHDGLRLPPVRYWTQDGVNAELEAVIRNNSRIPDVVAGDLRGQVGATRLGTQRFQALCEEYGLETVLQAMASLIERTSARVRTELAAWPDGIFEAEGRLDHDGADTSTPIRFHVRATVTGDHLSLDFSGSDSQTSGPVNVPRATAQSVSLLAVLAASDPTIPMNAGVLDAVAFHMPPGIVMHPQYPATVNSYFPSAHLVYACVLAALGRFNPARAVAPAGLATGAVAIGYAQGRSGKRTVQYELMTTSLGGNSQHDGAAML</sequence>
<dbReference type="HOGENOM" id="CLU_020413_1_1_7"/>
<evidence type="ECO:0000313" key="2">
    <source>
        <dbReference type="EMBL" id="ETX07995.1"/>
    </source>
</evidence>